<feature type="transmembrane region" description="Helical" evidence="5">
    <location>
        <begin position="252"/>
        <end position="273"/>
    </location>
</feature>
<dbReference type="Gene3D" id="1.20.1250.20">
    <property type="entry name" value="MFS general substrate transporter like domains"/>
    <property type="match status" value="2"/>
</dbReference>
<proteinExistence type="predicted"/>
<gene>
    <name evidence="7" type="ORF">AAEO60_12115</name>
</gene>
<sequence>MNGRTIASLALLAGIFVMEGFDIAAMSLAVPRLEGAMGLDPASFGWVFTALLIGLGAGGALIAPLGDRFGRRTLIVTGALATGLCTLGTSTAASVTEFLVWRLLTGAALGACLPNVSALSAELAPPRLRATIMAVVSAGIPVGLAIAGILAPEIVGLLTWKGLFYVPGIFAVVLAAGLLVMLEGGLPRGAEPKAAGELAAKLPQLALLKSPWLFPFAVFAAMLAFNACNLYLLNSWLPTVLPQAGLTLDDAARVSGVANLAGLGIGIAASLLIDNWRKGPTLMLMFGAMAASFIAIWVTAPDPGFWTLMLMVGVGGANAGGMVLPGLAAYLFPARMLSSAVGVGVLVARLGAFAGPPLGQFMLQNQVPAQSFLGVAAIPALACVVIALMVPAALKRRVIEEDKEKEKADTVFA</sequence>
<dbReference type="InterPro" id="IPR020846">
    <property type="entry name" value="MFS_dom"/>
</dbReference>
<name>A0ABU9IG68_9SPHN</name>
<dbReference type="SUPFAM" id="SSF103473">
    <property type="entry name" value="MFS general substrate transporter"/>
    <property type="match status" value="1"/>
</dbReference>
<evidence type="ECO:0000259" key="6">
    <source>
        <dbReference type="PROSITE" id="PS50850"/>
    </source>
</evidence>
<dbReference type="InterPro" id="IPR011701">
    <property type="entry name" value="MFS"/>
</dbReference>
<dbReference type="PANTHER" id="PTHR23508:SF10">
    <property type="entry name" value="CARBOXYLIC ACID TRANSPORTER PROTEIN HOMOLOG"/>
    <property type="match status" value="1"/>
</dbReference>
<feature type="transmembrane region" description="Helical" evidence="5">
    <location>
        <begin position="130"/>
        <end position="151"/>
    </location>
</feature>
<feature type="transmembrane region" description="Helical" evidence="5">
    <location>
        <begin position="339"/>
        <end position="359"/>
    </location>
</feature>
<dbReference type="PROSITE" id="PS50850">
    <property type="entry name" value="MFS"/>
    <property type="match status" value="1"/>
</dbReference>
<accession>A0ABU9IG68</accession>
<feature type="transmembrane region" description="Helical" evidence="5">
    <location>
        <begin position="371"/>
        <end position="394"/>
    </location>
</feature>
<keyword evidence="8" id="KW-1185">Reference proteome</keyword>
<dbReference type="Pfam" id="PF07690">
    <property type="entry name" value="MFS_1"/>
    <property type="match status" value="1"/>
</dbReference>
<feature type="transmembrane region" description="Helical" evidence="5">
    <location>
        <begin position="306"/>
        <end position="332"/>
    </location>
</feature>
<feature type="transmembrane region" description="Helical" evidence="5">
    <location>
        <begin position="99"/>
        <end position="118"/>
    </location>
</feature>
<dbReference type="PANTHER" id="PTHR23508">
    <property type="entry name" value="CARBOXYLIC ACID TRANSPORTER PROTEIN HOMOLOG"/>
    <property type="match status" value="1"/>
</dbReference>
<evidence type="ECO:0000256" key="3">
    <source>
        <dbReference type="ARBA" id="ARBA00022989"/>
    </source>
</evidence>
<reference evidence="7 8" key="1">
    <citation type="submission" date="2024-04" db="EMBL/GenBank/DDBJ databases">
        <title>Aurantiacibacter sp. DGU6 16S ribosomal RNA gene Genome sequencing and assembly.</title>
        <authorList>
            <person name="Park S."/>
        </authorList>
    </citation>
    <scope>NUCLEOTIDE SEQUENCE [LARGE SCALE GENOMIC DNA]</scope>
    <source>
        <strain evidence="7 8">DGU6</strain>
    </source>
</reference>
<evidence type="ECO:0000256" key="1">
    <source>
        <dbReference type="ARBA" id="ARBA00004141"/>
    </source>
</evidence>
<dbReference type="InterPro" id="IPR005829">
    <property type="entry name" value="Sugar_transporter_CS"/>
</dbReference>
<dbReference type="PROSITE" id="PS00217">
    <property type="entry name" value="SUGAR_TRANSPORT_2"/>
    <property type="match status" value="1"/>
</dbReference>
<evidence type="ECO:0000256" key="4">
    <source>
        <dbReference type="ARBA" id="ARBA00023136"/>
    </source>
</evidence>
<evidence type="ECO:0000256" key="5">
    <source>
        <dbReference type="SAM" id="Phobius"/>
    </source>
</evidence>
<feature type="domain" description="Major facilitator superfamily (MFS) profile" evidence="6">
    <location>
        <begin position="8"/>
        <end position="394"/>
    </location>
</feature>
<keyword evidence="3 5" id="KW-1133">Transmembrane helix</keyword>
<evidence type="ECO:0000313" key="8">
    <source>
        <dbReference type="Proteomes" id="UP001497045"/>
    </source>
</evidence>
<evidence type="ECO:0000313" key="7">
    <source>
        <dbReference type="EMBL" id="MEL1251413.1"/>
    </source>
</evidence>
<comment type="subcellular location">
    <subcellularLocation>
        <location evidence="1">Membrane</location>
        <topology evidence="1">Multi-pass membrane protein</topology>
    </subcellularLocation>
</comment>
<feature type="transmembrane region" description="Helical" evidence="5">
    <location>
        <begin position="282"/>
        <end position="300"/>
    </location>
</feature>
<dbReference type="RefSeq" id="WP_341673966.1">
    <property type="nucleotide sequence ID" value="NZ_JBBYHV010000002.1"/>
</dbReference>
<feature type="transmembrane region" description="Helical" evidence="5">
    <location>
        <begin position="212"/>
        <end position="232"/>
    </location>
</feature>
<comment type="caution">
    <text evidence="7">The sequence shown here is derived from an EMBL/GenBank/DDBJ whole genome shotgun (WGS) entry which is preliminary data.</text>
</comment>
<feature type="transmembrane region" description="Helical" evidence="5">
    <location>
        <begin position="45"/>
        <end position="66"/>
    </location>
</feature>
<protein>
    <submittedName>
        <fullName evidence="7">MFS transporter</fullName>
    </submittedName>
</protein>
<dbReference type="Proteomes" id="UP001497045">
    <property type="component" value="Unassembled WGS sequence"/>
</dbReference>
<keyword evidence="4 5" id="KW-0472">Membrane</keyword>
<evidence type="ECO:0000256" key="2">
    <source>
        <dbReference type="ARBA" id="ARBA00022692"/>
    </source>
</evidence>
<keyword evidence="2 5" id="KW-0812">Transmembrane</keyword>
<feature type="transmembrane region" description="Helical" evidence="5">
    <location>
        <begin position="73"/>
        <end position="93"/>
    </location>
</feature>
<feature type="transmembrane region" description="Helical" evidence="5">
    <location>
        <begin position="163"/>
        <end position="182"/>
    </location>
</feature>
<organism evidence="7 8">
    <name type="scientific">Aurantiacibacter gilvus</name>
    <dbReference type="NCBI Taxonomy" id="3139141"/>
    <lineage>
        <taxon>Bacteria</taxon>
        <taxon>Pseudomonadati</taxon>
        <taxon>Pseudomonadota</taxon>
        <taxon>Alphaproteobacteria</taxon>
        <taxon>Sphingomonadales</taxon>
        <taxon>Erythrobacteraceae</taxon>
        <taxon>Aurantiacibacter</taxon>
    </lineage>
</organism>
<dbReference type="EMBL" id="JBBYHV010000002">
    <property type="protein sequence ID" value="MEL1251413.1"/>
    <property type="molecule type" value="Genomic_DNA"/>
</dbReference>
<dbReference type="InterPro" id="IPR036259">
    <property type="entry name" value="MFS_trans_sf"/>
</dbReference>